<evidence type="ECO:0000313" key="6">
    <source>
        <dbReference type="EMBL" id="CAL8089911.1"/>
    </source>
</evidence>
<evidence type="ECO:0000256" key="1">
    <source>
        <dbReference type="ARBA" id="ARBA00009995"/>
    </source>
</evidence>
<organism evidence="6 7">
    <name type="scientific">Orchesella dallaii</name>
    <dbReference type="NCBI Taxonomy" id="48710"/>
    <lineage>
        <taxon>Eukaryota</taxon>
        <taxon>Metazoa</taxon>
        <taxon>Ecdysozoa</taxon>
        <taxon>Arthropoda</taxon>
        <taxon>Hexapoda</taxon>
        <taxon>Collembola</taxon>
        <taxon>Entomobryomorpha</taxon>
        <taxon>Entomobryoidea</taxon>
        <taxon>Orchesellidae</taxon>
        <taxon>Orchesellinae</taxon>
        <taxon>Orchesella</taxon>
    </lineage>
</organism>
<evidence type="ECO:0000256" key="3">
    <source>
        <dbReference type="ARBA" id="ARBA00022679"/>
    </source>
</evidence>
<dbReference type="EMBL" id="CAXLJM020000024">
    <property type="protein sequence ID" value="CAL8089911.1"/>
    <property type="molecule type" value="Genomic_DNA"/>
</dbReference>
<keyword evidence="5" id="KW-0732">Signal</keyword>
<feature type="chain" id="PRO_5047360231" description="UDP-glucuronosyltransferase" evidence="5">
    <location>
        <begin position="25"/>
        <end position="530"/>
    </location>
</feature>
<keyword evidence="4" id="KW-1133">Transmembrane helix</keyword>
<protein>
    <recommendedName>
        <fullName evidence="8">UDP-glucuronosyltransferase</fullName>
    </recommendedName>
</protein>
<comment type="caution">
    <text evidence="6">The sequence shown here is derived from an EMBL/GenBank/DDBJ whole genome shotgun (WGS) entry which is preliminary data.</text>
</comment>
<keyword evidence="4" id="KW-0812">Transmembrane</keyword>
<feature type="transmembrane region" description="Helical" evidence="4">
    <location>
        <begin position="485"/>
        <end position="507"/>
    </location>
</feature>
<feature type="signal peptide" evidence="5">
    <location>
        <begin position="1"/>
        <end position="24"/>
    </location>
</feature>
<dbReference type="InterPro" id="IPR002213">
    <property type="entry name" value="UDP_glucos_trans"/>
</dbReference>
<dbReference type="Proteomes" id="UP001642540">
    <property type="component" value="Unassembled WGS sequence"/>
</dbReference>
<evidence type="ECO:0000256" key="4">
    <source>
        <dbReference type="SAM" id="Phobius"/>
    </source>
</evidence>
<evidence type="ECO:0000256" key="2">
    <source>
        <dbReference type="ARBA" id="ARBA00022676"/>
    </source>
</evidence>
<proteinExistence type="inferred from homology"/>
<keyword evidence="3" id="KW-0808">Transferase</keyword>
<dbReference type="InterPro" id="IPR050271">
    <property type="entry name" value="UDP-glycosyltransferase"/>
</dbReference>
<dbReference type="Gene3D" id="3.40.50.2000">
    <property type="entry name" value="Glycogen Phosphorylase B"/>
    <property type="match status" value="2"/>
</dbReference>
<evidence type="ECO:0008006" key="8">
    <source>
        <dbReference type="Google" id="ProtNLM"/>
    </source>
</evidence>
<dbReference type="PANTHER" id="PTHR48043">
    <property type="entry name" value="EG:EG0003.4 PROTEIN-RELATED"/>
    <property type="match status" value="1"/>
</dbReference>
<dbReference type="PANTHER" id="PTHR48043:SF159">
    <property type="entry name" value="EG:EG0003.4 PROTEIN-RELATED"/>
    <property type="match status" value="1"/>
</dbReference>
<comment type="similarity">
    <text evidence="1">Belongs to the UDP-glycosyltransferase family.</text>
</comment>
<keyword evidence="7" id="KW-1185">Reference proteome</keyword>
<evidence type="ECO:0000313" key="7">
    <source>
        <dbReference type="Proteomes" id="UP001642540"/>
    </source>
</evidence>
<dbReference type="CDD" id="cd03784">
    <property type="entry name" value="GT1_Gtf-like"/>
    <property type="match status" value="1"/>
</dbReference>
<dbReference type="Pfam" id="PF00201">
    <property type="entry name" value="UDPGT"/>
    <property type="match status" value="1"/>
</dbReference>
<name>A0ABP1Q5M0_9HEXA</name>
<gene>
    <name evidence="6" type="ORF">ODALV1_LOCUS7498</name>
</gene>
<keyword evidence="4" id="KW-0472">Membrane</keyword>
<accession>A0ABP1Q5M0</accession>
<evidence type="ECO:0000256" key="5">
    <source>
        <dbReference type="SAM" id="SignalP"/>
    </source>
</evidence>
<reference evidence="6 7" key="1">
    <citation type="submission" date="2024-08" db="EMBL/GenBank/DDBJ databases">
        <authorList>
            <person name="Cucini C."/>
            <person name="Frati F."/>
        </authorList>
    </citation>
    <scope>NUCLEOTIDE SEQUENCE [LARGE SCALE GENOMIC DNA]</scope>
</reference>
<keyword evidence="2" id="KW-0328">Glycosyltransferase</keyword>
<sequence length="530" mass="59699">MKSKGLSLLLLVFGSLLNIEQCSSEKILVLSFISTKSHKLTYMPLVEELGKRGHDVTVLSPILSPKPMKNVRDIMTIDGVNLMDKFIKEQNFDLFKMKEENKQMNPFLMFGWFEGVCRDTYDLPQVQAILNESFDLILMQPMFNDCALGLVYRLKAPLVLFSPVSIANFLAEKVGVYFPPSFIPNVMLGLPAEMNFFQRFQNFGMEVMIRATLYFLYEPKVEEIYREKLGNDIPSASEILGNASLILSNGHFSLHSPKPLMPDIVDVGGLHSAPAEPLPKDLEDFIKKGKDGFILFSMGSAIKGDMMPDAKRKMILNVFSKLKQQVLWKWESETMPDLPKNVKLSKWLPQQDLLGHKDIKMFITHCGGGSTEESIYHGVPLVGLPMMADQPTNADNAKKNGYLVELSWNDLTEEDFMGAIQEILNNPKYRDNVKKLSALFSDRPTDPLELGVYWVEYVLRHNGAPHLRSVGRKLNIFQYHSVDVIAAYVAIVSVALYVIFAVLRLICRKLCGSSKSKSSSNGVAIGKKQN</sequence>
<dbReference type="SUPFAM" id="SSF53756">
    <property type="entry name" value="UDP-Glycosyltransferase/glycogen phosphorylase"/>
    <property type="match status" value="1"/>
</dbReference>